<organism evidence="1">
    <name type="scientific">uncultured Cytophagales bacterium</name>
    <dbReference type="NCBI Taxonomy" id="158755"/>
    <lineage>
        <taxon>Bacteria</taxon>
        <taxon>Pseudomonadati</taxon>
        <taxon>Bacteroidota</taxon>
        <taxon>Sphingobacteriia</taxon>
        <taxon>Sphingobacteriales</taxon>
        <taxon>environmental samples</taxon>
    </lineage>
</organism>
<accession>A0A6J4IRY8</accession>
<gene>
    <name evidence="1" type="ORF">AVDCRST_MAG56-2552</name>
</gene>
<proteinExistence type="predicted"/>
<reference evidence="1" key="1">
    <citation type="submission" date="2020-02" db="EMBL/GenBank/DDBJ databases">
        <authorList>
            <person name="Meier V. D."/>
        </authorList>
    </citation>
    <scope>NUCLEOTIDE SEQUENCE</scope>
    <source>
        <strain evidence="1">AVDCRST_MAG56</strain>
    </source>
</reference>
<sequence length="59" mass="6623">MFLTGGGGWCRVPPFLTSLVTTGPPFPFRRMRHLFAVLLWVCYGQPAEAMSLRLLLLIS</sequence>
<name>A0A6J4IRY8_9SPHI</name>
<evidence type="ECO:0000313" key="1">
    <source>
        <dbReference type="EMBL" id="CAA9258325.1"/>
    </source>
</evidence>
<protein>
    <submittedName>
        <fullName evidence="1">Uncharacterized protein</fullName>
    </submittedName>
</protein>
<dbReference type="EMBL" id="CADCTQ010000209">
    <property type="protein sequence ID" value="CAA9258325.1"/>
    <property type="molecule type" value="Genomic_DNA"/>
</dbReference>
<dbReference type="AlphaFoldDB" id="A0A6J4IRY8"/>